<evidence type="ECO:0000313" key="2">
    <source>
        <dbReference type="Proteomes" id="UP000828048"/>
    </source>
</evidence>
<proteinExistence type="predicted"/>
<name>A0ACB7XZM5_9ERIC</name>
<accession>A0ACB7XZM5</accession>
<gene>
    <name evidence="1" type="ORF">Vadar_017425</name>
</gene>
<comment type="caution">
    <text evidence="1">The sequence shown here is derived from an EMBL/GenBank/DDBJ whole genome shotgun (WGS) entry which is preliminary data.</text>
</comment>
<protein>
    <submittedName>
        <fullName evidence="1">Uncharacterized protein</fullName>
    </submittedName>
</protein>
<dbReference type="Proteomes" id="UP000828048">
    <property type="component" value="Chromosome 5"/>
</dbReference>
<evidence type="ECO:0000313" key="1">
    <source>
        <dbReference type="EMBL" id="KAH7846729.1"/>
    </source>
</evidence>
<reference evidence="1 2" key="1">
    <citation type="journal article" date="2021" name="Hortic Res">
        <title>High-quality reference genome and annotation aids understanding of berry development for evergreen blueberry (Vaccinium darrowii).</title>
        <authorList>
            <person name="Yu J."/>
            <person name="Hulse-Kemp A.M."/>
            <person name="Babiker E."/>
            <person name="Staton M."/>
        </authorList>
    </citation>
    <scope>NUCLEOTIDE SEQUENCE [LARGE SCALE GENOMIC DNA]</scope>
    <source>
        <strain evidence="2">cv. NJ 8807/NJ 8810</strain>
        <tissue evidence="1">Young leaf</tissue>
    </source>
</reference>
<organism evidence="1 2">
    <name type="scientific">Vaccinium darrowii</name>
    <dbReference type="NCBI Taxonomy" id="229202"/>
    <lineage>
        <taxon>Eukaryota</taxon>
        <taxon>Viridiplantae</taxon>
        <taxon>Streptophyta</taxon>
        <taxon>Embryophyta</taxon>
        <taxon>Tracheophyta</taxon>
        <taxon>Spermatophyta</taxon>
        <taxon>Magnoliopsida</taxon>
        <taxon>eudicotyledons</taxon>
        <taxon>Gunneridae</taxon>
        <taxon>Pentapetalae</taxon>
        <taxon>asterids</taxon>
        <taxon>Ericales</taxon>
        <taxon>Ericaceae</taxon>
        <taxon>Vaccinioideae</taxon>
        <taxon>Vaccinieae</taxon>
        <taxon>Vaccinium</taxon>
    </lineage>
</organism>
<sequence>MVLGKMTQYPSVKRSTSMTLFFVDIPTVEEAAAPFQHQLNPFITAHFLNSCFLCNCRLNPSCDIYMYKGDRAFCSEECRTQQINQDKRKAKRSLTSKKEVRRPAATATSEVVPNFGGTVVAA</sequence>
<dbReference type="EMBL" id="CM037155">
    <property type="protein sequence ID" value="KAH7846729.1"/>
    <property type="molecule type" value="Genomic_DNA"/>
</dbReference>
<keyword evidence="2" id="KW-1185">Reference proteome</keyword>